<dbReference type="PROSITE" id="PS50005">
    <property type="entry name" value="TPR"/>
    <property type="match status" value="1"/>
</dbReference>
<dbReference type="Gene3D" id="2.60.120.620">
    <property type="entry name" value="q2cbj1_9rhob like domain"/>
    <property type="match status" value="1"/>
</dbReference>
<gene>
    <name evidence="2" type="ORF">HBH26_08865</name>
</gene>
<dbReference type="SUPFAM" id="SSF48452">
    <property type="entry name" value="TPR-like"/>
    <property type="match status" value="1"/>
</dbReference>
<keyword evidence="1" id="KW-0802">TPR repeat</keyword>
<dbReference type="InterPro" id="IPR019734">
    <property type="entry name" value="TPR_rpt"/>
</dbReference>
<dbReference type="RefSeq" id="WP_168134220.1">
    <property type="nucleotide sequence ID" value="NZ_JAAVJH010000004.1"/>
</dbReference>
<keyword evidence="3" id="KW-1185">Reference proteome</keyword>
<sequence length="480" mass="52259">MSVDGWLRTDRAATLPPLDAQALAHAALAERREPEVIAAINASARRHDDPVVWHLLGLLHRTQGDLAPALAAFDAAFRLTPAQPLLLHARARATLEAGLDARDRYDAARTVAQNDGDVILGQAAALAEAGDDRAADDLLVAMLRAHPGWLPGHQGLMRMRYAAGAAWQEEIDRAITGAPLDWRLHDLKLSAWLRIGQAEAALSALAAAPDVAELAAIRAAITSEFGPAAAAERQMATLSPRTDPLHRLHVLRHHLRRGRPEEVVALSHPAPTADDLPYLSLAYRLLDDPRAAALDDPAAISVVDLPLTPTFLTGVATLLRRLHRARRQPLDQSVRAGTQTGDMLLWRVDPEIAELRGHVRRAVDRYAAQARARAAPLPVPRHPRVVGSWSVRLLRDGHHDAHVHPEGWLSSALYIALPPSDGEQGWLTLGEPQRALATGLAPLRTIEPRVGRLVLFPSHTWHATRPFTQGERLTVAFDVA</sequence>
<dbReference type="Gene3D" id="1.25.40.10">
    <property type="entry name" value="Tetratricopeptide repeat domain"/>
    <property type="match status" value="1"/>
</dbReference>
<feature type="repeat" description="TPR" evidence="1">
    <location>
        <begin position="50"/>
        <end position="83"/>
    </location>
</feature>
<dbReference type="EMBL" id="JAAVJH010000004">
    <property type="protein sequence ID" value="NJR78696.1"/>
    <property type="molecule type" value="Genomic_DNA"/>
</dbReference>
<evidence type="ECO:0000313" key="2">
    <source>
        <dbReference type="EMBL" id="NJR78696.1"/>
    </source>
</evidence>
<dbReference type="InterPro" id="IPR012668">
    <property type="entry name" value="CHP02466"/>
</dbReference>
<reference evidence="2 3" key="1">
    <citation type="submission" date="2020-03" db="EMBL/GenBank/DDBJ databases">
        <authorList>
            <person name="Wang L."/>
            <person name="He N."/>
            <person name="Li Y."/>
            <person name="Fang Y."/>
            <person name="Zhang F."/>
        </authorList>
    </citation>
    <scope>NUCLEOTIDE SEQUENCE [LARGE SCALE GENOMIC DNA]</scope>
    <source>
        <strain evidence="2 3">36D10-4-7</strain>
    </source>
</reference>
<evidence type="ECO:0000313" key="3">
    <source>
        <dbReference type="Proteomes" id="UP000732399"/>
    </source>
</evidence>
<accession>A0ABX1CL34</accession>
<evidence type="ECO:0008006" key="4">
    <source>
        <dbReference type="Google" id="ProtNLM"/>
    </source>
</evidence>
<dbReference type="Proteomes" id="UP000732399">
    <property type="component" value="Unassembled WGS sequence"/>
</dbReference>
<evidence type="ECO:0000256" key="1">
    <source>
        <dbReference type="PROSITE-ProRule" id="PRU00339"/>
    </source>
</evidence>
<organism evidence="2 3">
    <name type="scientific">Sphingomonas corticis</name>
    <dbReference type="NCBI Taxonomy" id="2722791"/>
    <lineage>
        <taxon>Bacteria</taxon>
        <taxon>Pseudomonadati</taxon>
        <taxon>Pseudomonadota</taxon>
        <taxon>Alphaproteobacteria</taxon>
        <taxon>Sphingomonadales</taxon>
        <taxon>Sphingomonadaceae</taxon>
        <taxon>Sphingomonas</taxon>
    </lineage>
</organism>
<comment type="caution">
    <text evidence="2">The sequence shown here is derived from an EMBL/GenBank/DDBJ whole genome shotgun (WGS) entry which is preliminary data.</text>
</comment>
<dbReference type="Pfam" id="PF13759">
    <property type="entry name" value="2OG-FeII_Oxy_5"/>
    <property type="match status" value="1"/>
</dbReference>
<proteinExistence type="predicted"/>
<protein>
    <recommendedName>
        <fullName evidence="4">Tetratricopeptide repeat protein</fullName>
    </recommendedName>
</protein>
<name>A0ABX1CL34_9SPHN</name>
<dbReference type="InterPro" id="IPR011990">
    <property type="entry name" value="TPR-like_helical_dom_sf"/>
</dbReference>